<feature type="short sequence motif" description="Important for interaction with partner proteins" evidence="3">
    <location>
        <begin position="192"/>
        <end position="197"/>
    </location>
</feature>
<evidence type="ECO:0000313" key="6">
    <source>
        <dbReference type="EMBL" id="MBB3173337.1"/>
    </source>
</evidence>
<dbReference type="PANTHER" id="PTHR10302:SF27">
    <property type="entry name" value="SINGLE-STRANDED DNA-BINDING PROTEIN"/>
    <property type="match status" value="1"/>
</dbReference>
<dbReference type="PANTHER" id="PTHR10302">
    <property type="entry name" value="SINGLE-STRANDED DNA-BINDING PROTEIN"/>
    <property type="match status" value="1"/>
</dbReference>
<feature type="DNA-binding region" evidence="3">
    <location>
        <begin position="54"/>
        <end position="60"/>
    </location>
</feature>
<dbReference type="HAMAP" id="MF_00984">
    <property type="entry name" value="SSB"/>
    <property type="match status" value="1"/>
</dbReference>
<feature type="region of interest" description="Disordered" evidence="5">
    <location>
        <begin position="115"/>
        <end position="197"/>
    </location>
</feature>
<accession>A0A839UU62</accession>
<evidence type="ECO:0000256" key="4">
    <source>
        <dbReference type="RuleBase" id="RU000524"/>
    </source>
</evidence>
<proteinExistence type="inferred from homology"/>
<keyword evidence="1 3" id="KW-0238">DNA-binding</keyword>
<dbReference type="GO" id="GO:0003697">
    <property type="term" value="F:single-stranded DNA binding"/>
    <property type="evidence" value="ECO:0007669"/>
    <property type="project" value="UniProtKB-UniRule"/>
</dbReference>
<sequence length="197" mass="20776">MAGSVNKVILVGNLGKDPEIRNAQSGSKIATFTLATSDTWNDRASGERKERTEWHRVVVFNERISDVVERFLRKGRKVYVEGSLQTRKWTDQSGQDRYTTEVVIDRFNGQLVLIDSQRGGGDDSGDSDSNGGYGARSGGGNEMGGGYGGGRALSGPSGGGNRQSGGMGGNNRGVQGGGGTQGGWEPGASDLDDEIPF</sequence>
<feature type="compositionally biased region" description="Gly residues" evidence="5">
    <location>
        <begin position="131"/>
        <end position="185"/>
    </location>
</feature>
<dbReference type="Proteomes" id="UP000557688">
    <property type="component" value="Unassembled WGS sequence"/>
</dbReference>
<dbReference type="PROSITE" id="PS50935">
    <property type="entry name" value="SSB"/>
    <property type="match status" value="1"/>
</dbReference>
<dbReference type="InterPro" id="IPR000424">
    <property type="entry name" value="Primosome_PriB/ssb"/>
</dbReference>
<dbReference type="GO" id="GO:0006281">
    <property type="term" value="P:DNA repair"/>
    <property type="evidence" value="ECO:0007669"/>
    <property type="project" value="UniProtKB-UniRule"/>
</dbReference>
<dbReference type="InterPro" id="IPR011344">
    <property type="entry name" value="ssDNA-bd"/>
</dbReference>
<name>A0A839UU62_9PROT</name>
<comment type="caution">
    <text evidence="6">The sequence shown here is derived from an EMBL/GenBank/DDBJ whole genome shotgun (WGS) entry which is preliminary data.</text>
</comment>
<dbReference type="AlphaFoldDB" id="A0A839UU62"/>
<dbReference type="NCBIfam" id="TIGR00621">
    <property type="entry name" value="ssb"/>
    <property type="match status" value="1"/>
</dbReference>
<evidence type="ECO:0000256" key="3">
    <source>
        <dbReference type="HAMAP-Rule" id="MF_00984"/>
    </source>
</evidence>
<dbReference type="Pfam" id="PF00436">
    <property type="entry name" value="SSB"/>
    <property type="match status" value="1"/>
</dbReference>
<dbReference type="GO" id="GO:0006310">
    <property type="term" value="P:DNA recombination"/>
    <property type="evidence" value="ECO:0007669"/>
    <property type="project" value="UniProtKB-UniRule"/>
</dbReference>
<keyword evidence="2 3" id="KW-0233">DNA recombination</keyword>
<evidence type="ECO:0000256" key="2">
    <source>
        <dbReference type="ARBA" id="ARBA00023172"/>
    </source>
</evidence>
<organism evidence="6 7">
    <name type="scientific">Endobacter medicaginis</name>
    <dbReference type="NCBI Taxonomy" id="1181271"/>
    <lineage>
        <taxon>Bacteria</taxon>
        <taxon>Pseudomonadati</taxon>
        <taxon>Pseudomonadota</taxon>
        <taxon>Alphaproteobacteria</taxon>
        <taxon>Acetobacterales</taxon>
        <taxon>Acetobacteraceae</taxon>
        <taxon>Endobacter</taxon>
    </lineage>
</organism>
<reference evidence="6 7" key="1">
    <citation type="submission" date="2020-08" db="EMBL/GenBank/DDBJ databases">
        <title>Genomic Encyclopedia of Type Strains, Phase III (KMG-III): the genomes of soil and plant-associated and newly described type strains.</title>
        <authorList>
            <person name="Whitman W."/>
        </authorList>
    </citation>
    <scope>NUCLEOTIDE SEQUENCE [LARGE SCALE GENOMIC DNA]</scope>
    <source>
        <strain evidence="6 7">CECT 8088</strain>
    </source>
</reference>
<protein>
    <recommendedName>
        <fullName evidence="3 4">Single-stranded DNA-binding protein</fullName>
        <shortName evidence="3">SSB</shortName>
    </recommendedName>
</protein>
<dbReference type="CDD" id="cd04496">
    <property type="entry name" value="SSB_OBF"/>
    <property type="match status" value="1"/>
</dbReference>
<keyword evidence="7" id="KW-1185">Reference proteome</keyword>
<dbReference type="Gene3D" id="2.40.50.140">
    <property type="entry name" value="Nucleic acid-binding proteins"/>
    <property type="match status" value="1"/>
</dbReference>
<dbReference type="GO" id="GO:0006260">
    <property type="term" value="P:DNA replication"/>
    <property type="evidence" value="ECO:0007669"/>
    <property type="project" value="UniProtKB-UniRule"/>
</dbReference>
<dbReference type="RefSeq" id="WP_183274905.1">
    <property type="nucleotide sequence ID" value="NZ_JACHXV010000004.1"/>
</dbReference>
<evidence type="ECO:0000313" key="7">
    <source>
        <dbReference type="Proteomes" id="UP000557688"/>
    </source>
</evidence>
<keyword evidence="3" id="KW-0235">DNA replication</keyword>
<dbReference type="InterPro" id="IPR012340">
    <property type="entry name" value="NA-bd_OB-fold"/>
</dbReference>
<dbReference type="EMBL" id="JACHXV010000004">
    <property type="protein sequence ID" value="MBB3173337.1"/>
    <property type="molecule type" value="Genomic_DNA"/>
</dbReference>
<gene>
    <name evidence="6" type="ORF">FHR90_001160</name>
</gene>
<comment type="function">
    <text evidence="3">Plays an important role in DNA replication, recombination and repair. Binds to ssDNA and to an array of partner proteins to recruit them to their sites of action during DNA metabolism.</text>
</comment>
<keyword evidence="3" id="KW-0227">DNA damage</keyword>
<dbReference type="SUPFAM" id="SSF50249">
    <property type="entry name" value="Nucleic acid-binding proteins"/>
    <property type="match status" value="1"/>
</dbReference>
<dbReference type="GO" id="GO:0009295">
    <property type="term" value="C:nucleoid"/>
    <property type="evidence" value="ECO:0007669"/>
    <property type="project" value="TreeGrafter"/>
</dbReference>
<evidence type="ECO:0000256" key="5">
    <source>
        <dbReference type="SAM" id="MobiDB-lite"/>
    </source>
</evidence>
<comment type="subunit">
    <text evidence="3">Homotetramer.</text>
</comment>
<keyword evidence="3" id="KW-0234">DNA repair</keyword>
<evidence type="ECO:0000256" key="1">
    <source>
        <dbReference type="ARBA" id="ARBA00023125"/>
    </source>
</evidence>